<gene>
    <name evidence="5" type="ORF">ADIS_4089</name>
</gene>
<dbReference type="RefSeq" id="WP_010856216.1">
    <property type="nucleotide sequence ID" value="NZ_AQHR01000107.1"/>
</dbReference>
<dbReference type="OrthoDB" id="9810963at2"/>
<evidence type="ECO:0000259" key="4">
    <source>
        <dbReference type="Pfam" id="PF10335"/>
    </source>
</evidence>
<feature type="domain" description="CBS" evidence="2">
    <location>
        <begin position="17"/>
        <end position="70"/>
    </location>
</feature>
<sequence>MKSRSSTGIDDFFSKKISELPMREIRVFLPSEPVFKVAQQMASEKYSCVFIGDSTRGLSGFVTDITLRDRVLAQNISLSTPVGEVMDQRIVSIDPGAFVYEALLLMFQTKTRYLIVKDSDGKLGLISRNKILTESSKSPFLFIQSVKQAIHREELKRKWAKVPRIVYKLVQRGVKAEIVNQIISTVADTVIVRVIENVVKEKGPPPAKFVFFTMGSEGRMEQTLKTDQDNAIIYEDKANEQRELVRSYFLGFAGEVSRRLDFIGFDYCTGGFMAQNPKWTHSLSHWKANYQRWFLESSPETVMQYGLFFDCRPLYGDFQLLSDLKAFMGEQLKHPLERFFYNMAQNALQFNPQLTWFNNIKTFKVDDMAVFDIKRAMSPMVEAIRIYALSQGIFETNTGRRLKFLLEEAVIDSKTYSEWYNAYYYLMALRLETQAARIVKEGKEPRNYIQVNDLTKVQQVTIKEIFKVISDVQLRIKIEFTKSF</sequence>
<dbReference type="Pfam" id="PF10335">
    <property type="entry name" value="DUF294_C"/>
    <property type="match status" value="1"/>
</dbReference>
<reference evidence="5 6" key="1">
    <citation type="submission" date="2013-02" db="EMBL/GenBank/DDBJ databases">
        <title>A novel strain isolated from Lonar lake, Maharashtra, India.</title>
        <authorList>
            <person name="Singh A."/>
        </authorList>
    </citation>
    <scope>NUCLEOTIDE SEQUENCE [LARGE SCALE GENOMIC DNA]</scope>
    <source>
        <strain evidence="5 6">AK24</strain>
    </source>
</reference>
<evidence type="ECO:0000259" key="2">
    <source>
        <dbReference type="Pfam" id="PF00571"/>
    </source>
</evidence>
<evidence type="ECO:0000313" key="6">
    <source>
        <dbReference type="Proteomes" id="UP000013909"/>
    </source>
</evidence>
<dbReference type="PANTHER" id="PTHR48108:SF31">
    <property type="entry name" value="CBS DOMAIN AND CYCLIC NUCLEOTIDE-REGULATED NUCLEOTIDYLTRANSFERASE"/>
    <property type="match status" value="1"/>
</dbReference>
<dbReference type="AlphaFoldDB" id="R7ZMQ7"/>
<accession>R7ZMQ7</accession>
<dbReference type="Pfam" id="PF00571">
    <property type="entry name" value="CBS"/>
    <property type="match status" value="2"/>
</dbReference>
<comment type="caution">
    <text evidence="5">The sequence shown here is derived from an EMBL/GenBank/DDBJ whole genome shotgun (WGS) entry which is preliminary data.</text>
</comment>
<feature type="domain" description="CBS" evidence="2">
    <location>
        <begin position="82"/>
        <end position="134"/>
    </location>
</feature>
<proteinExistence type="predicted"/>
<evidence type="ECO:0000256" key="1">
    <source>
        <dbReference type="ARBA" id="ARBA00022737"/>
    </source>
</evidence>
<dbReference type="InterPro" id="IPR018821">
    <property type="entry name" value="DUF294_put_nucleoTrafse_sb-bd"/>
</dbReference>
<dbReference type="InterPro" id="IPR051462">
    <property type="entry name" value="CBS_domain-containing"/>
</dbReference>
<name>R7ZMQ7_9BACT</name>
<protein>
    <submittedName>
        <fullName evidence="5">Putative signal-transduction protein containing cAMP-binding and CBS domain</fullName>
    </submittedName>
</protein>
<dbReference type="Proteomes" id="UP000013909">
    <property type="component" value="Unassembled WGS sequence"/>
</dbReference>
<evidence type="ECO:0000259" key="3">
    <source>
        <dbReference type="Pfam" id="PF03445"/>
    </source>
</evidence>
<feature type="domain" description="DUF294" evidence="4">
    <location>
        <begin position="338"/>
        <end position="478"/>
    </location>
</feature>
<dbReference type="EMBL" id="AQHR01000107">
    <property type="protein sequence ID" value="EON75385.1"/>
    <property type="molecule type" value="Genomic_DNA"/>
</dbReference>
<organism evidence="5 6">
    <name type="scientific">Lunatimonas lonarensis</name>
    <dbReference type="NCBI Taxonomy" id="1232681"/>
    <lineage>
        <taxon>Bacteria</taxon>
        <taxon>Pseudomonadati</taxon>
        <taxon>Bacteroidota</taxon>
        <taxon>Cytophagia</taxon>
        <taxon>Cytophagales</taxon>
        <taxon>Cyclobacteriaceae</taxon>
    </lineage>
</organism>
<dbReference type="PANTHER" id="PTHR48108">
    <property type="entry name" value="CBS DOMAIN-CONTAINING PROTEIN CBSX2, CHLOROPLASTIC"/>
    <property type="match status" value="1"/>
</dbReference>
<dbReference type="GO" id="GO:0008773">
    <property type="term" value="F:[protein-PII] uridylyltransferase activity"/>
    <property type="evidence" value="ECO:0007669"/>
    <property type="project" value="InterPro"/>
</dbReference>
<dbReference type="Gene3D" id="3.10.580.10">
    <property type="entry name" value="CBS-domain"/>
    <property type="match status" value="1"/>
</dbReference>
<evidence type="ECO:0000313" key="5">
    <source>
        <dbReference type="EMBL" id="EON75385.1"/>
    </source>
</evidence>
<dbReference type="PATRIC" id="fig|1288963.3.peg.4084"/>
<dbReference type="InterPro" id="IPR005105">
    <property type="entry name" value="GlnD_Uridyltrans_N"/>
</dbReference>
<keyword evidence="6" id="KW-1185">Reference proteome</keyword>
<dbReference type="SUPFAM" id="SSF54631">
    <property type="entry name" value="CBS-domain pair"/>
    <property type="match status" value="1"/>
</dbReference>
<keyword evidence="1" id="KW-0677">Repeat</keyword>
<dbReference type="CDD" id="cd05401">
    <property type="entry name" value="NT_GlnE_GlnD_like"/>
    <property type="match status" value="1"/>
</dbReference>
<dbReference type="Pfam" id="PF03445">
    <property type="entry name" value="DUF294"/>
    <property type="match status" value="1"/>
</dbReference>
<feature type="domain" description="Protein-PII uridylyltransferase N-terminal" evidence="3">
    <location>
        <begin position="161"/>
        <end position="299"/>
    </location>
</feature>
<dbReference type="STRING" id="1232681.ADIS_4089"/>
<dbReference type="InterPro" id="IPR000644">
    <property type="entry name" value="CBS_dom"/>
</dbReference>
<dbReference type="InterPro" id="IPR046342">
    <property type="entry name" value="CBS_dom_sf"/>
</dbReference>